<feature type="chain" id="PRO_5009985879" description="Cell division coordinator CpoB" evidence="1">
    <location>
        <begin position="27"/>
        <end position="249"/>
    </location>
</feature>
<evidence type="ECO:0000256" key="1">
    <source>
        <dbReference type="HAMAP-Rule" id="MF_02066"/>
    </source>
</evidence>
<comment type="similarity">
    <text evidence="1">Belongs to the CpoB family.</text>
</comment>
<keyword evidence="1" id="KW-0131">Cell cycle</keyword>
<dbReference type="GO" id="GO:0070206">
    <property type="term" value="P:protein trimerization"/>
    <property type="evidence" value="ECO:0007669"/>
    <property type="project" value="InterPro"/>
</dbReference>
<dbReference type="PATRIC" id="fig|279058.18.peg.3366"/>
<dbReference type="GO" id="GO:0043093">
    <property type="term" value="P:FtsZ-dependent cytokinesis"/>
    <property type="evidence" value="ECO:0007669"/>
    <property type="project" value="UniProtKB-UniRule"/>
</dbReference>
<dbReference type="Pfam" id="PF16331">
    <property type="entry name" value="TolA_bind_tri"/>
    <property type="match status" value="1"/>
</dbReference>
<dbReference type="Pfam" id="PF13174">
    <property type="entry name" value="TPR_6"/>
    <property type="match status" value="1"/>
</dbReference>
<keyword evidence="4" id="KW-1185">Reference proteome</keyword>
<keyword evidence="1" id="KW-0132">Cell division</keyword>
<comment type="function">
    <text evidence="1">Mediates coordination of peptidoglycan synthesis and outer membrane constriction during cell division.</text>
</comment>
<keyword evidence="1" id="KW-0574">Periplasm</keyword>
<dbReference type="HAMAP" id="MF_02066">
    <property type="entry name" value="CpoB"/>
    <property type="match status" value="1"/>
</dbReference>
<feature type="signal peptide" evidence="1">
    <location>
        <begin position="1"/>
        <end position="26"/>
    </location>
</feature>
<dbReference type="SUPFAM" id="SSF48452">
    <property type="entry name" value="TPR-like"/>
    <property type="match status" value="1"/>
</dbReference>
<comment type="subcellular location">
    <subcellularLocation>
        <location evidence="1">Periplasm</location>
    </subcellularLocation>
</comment>
<dbReference type="NCBIfam" id="TIGR02795">
    <property type="entry name" value="tol_pal_ybgF"/>
    <property type="match status" value="1"/>
</dbReference>
<dbReference type="AlphaFoldDB" id="A0A127QM98"/>
<dbReference type="GO" id="GO:0030288">
    <property type="term" value="C:outer membrane-bounded periplasmic space"/>
    <property type="evidence" value="ECO:0007669"/>
    <property type="project" value="UniProtKB-UniRule"/>
</dbReference>
<accession>A0A127QM98</accession>
<dbReference type="InterPro" id="IPR032519">
    <property type="entry name" value="YbgF_tri"/>
</dbReference>
<gene>
    <name evidence="3" type="primary">ygbF</name>
    <name evidence="1" type="synonym">cpoB</name>
    <name evidence="3" type="ORF">CAter282_3416</name>
</gene>
<dbReference type="Gene3D" id="1.20.5.110">
    <property type="match status" value="1"/>
</dbReference>
<dbReference type="InterPro" id="IPR034706">
    <property type="entry name" value="CpoB"/>
</dbReference>
<feature type="coiled-coil region" evidence="1">
    <location>
        <begin position="61"/>
        <end position="95"/>
    </location>
</feature>
<dbReference type="Gene3D" id="1.25.40.10">
    <property type="entry name" value="Tetratricopeptide repeat domain"/>
    <property type="match status" value="1"/>
</dbReference>
<keyword evidence="1" id="KW-0732">Signal</keyword>
<feature type="domain" description="YbgF trimerisation" evidence="2">
    <location>
        <begin position="58"/>
        <end position="113"/>
    </location>
</feature>
<protein>
    <recommendedName>
        <fullName evidence="1">Cell division coordinator CpoB</fullName>
    </recommendedName>
</protein>
<dbReference type="EMBL" id="CP013235">
    <property type="protein sequence ID" value="AMP11106.1"/>
    <property type="molecule type" value="Genomic_DNA"/>
</dbReference>
<evidence type="ECO:0000313" key="4">
    <source>
        <dbReference type="Proteomes" id="UP000071778"/>
    </source>
</evidence>
<dbReference type="InterPro" id="IPR014162">
    <property type="entry name" value="CpoB_C"/>
</dbReference>
<organism evidence="3 4">
    <name type="scientific">Collimonas arenae</name>
    <dbReference type="NCBI Taxonomy" id="279058"/>
    <lineage>
        <taxon>Bacteria</taxon>
        <taxon>Pseudomonadati</taxon>
        <taxon>Pseudomonadota</taxon>
        <taxon>Betaproteobacteria</taxon>
        <taxon>Burkholderiales</taxon>
        <taxon>Oxalobacteraceae</taxon>
        <taxon>Collimonas</taxon>
    </lineage>
</organism>
<evidence type="ECO:0000313" key="3">
    <source>
        <dbReference type="EMBL" id="AMP11106.1"/>
    </source>
</evidence>
<proteinExistence type="inferred from homology"/>
<dbReference type="InterPro" id="IPR011990">
    <property type="entry name" value="TPR-like_helical_dom_sf"/>
</dbReference>
<keyword evidence="1" id="KW-0175">Coiled coil</keyword>
<evidence type="ECO:0000259" key="2">
    <source>
        <dbReference type="Pfam" id="PF16331"/>
    </source>
</evidence>
<sequence length="249" mass="27297" precursor="true">MMQTFFKATMTAAFLAAVSFAPAAHAGLFDDDEARRAILDIRSKIDAVNARVDTKADKTSSLTLSDQNEHLNQEIAKLRGQIEVLTNELANTQQRQKDFYVDLDTRLRKLEPQKISVDGQEVSVGANDQKAYDAALATFKSGDYKTAASAFSSFIRSSPDSGLVPSAQYWLGNAYYAQRDYKNAIAAQQVVVSKYADNPKAADALLNISSSYTELKNKPASKKALEQLLAQYPNTPAAQTAKERLSSLK</sequence>
<dbReference type="InterPro" id="IPR019734">
    <property type="entry name" value="TPR_rpt"/>
</dbReference>
<dbReference type="Pfam" id="PF13432">
    <property type="entry name" value="TPR_16"/>
    <property type="match status" value="1"/>
</dbReference>
<reference evidence="3 4" key="1">
    <citation type="submission" date="2015-11" db="EMBL/GenBank/DDBJ databases">
        <title>Exploring the genomic traits of fungus-feeding bacterial genus Collimonas.</title>
        <authorList>
            <person name="Song C."/>
            <person name="Schmidt R."/>
            <person name="de Jager V."/>
            <person name="Krzyzanowska D."/>
            <person name="Jongedijk E."/>
            <person name="Cankar K."/>
            <person name="Beekwilder J."/>
            <person name="van Veen A."/>
            <person name="de Boer W."/>
            <person name="van Veen J.A."/>
            <person name="Garbeva P."/>
        </authorList>
    </citation>
    <scope>NUCLEOTIDE SEQUENCE [LARGE SCALE GENOMIC DNA]</scope>
    <source>
        <strain evidence="3 4">Ter282</strain>
    </source>
</reference>
<name>A0A127QM98_9BURK</name>
<dbReference type="Proteomes" id="UP000071778">
    <property type="component" value="Chromosome"/>
</dbReference>